<dbReference type="NCBIfam" id="NF037970">
    <property type="entry name" value="vanZ_1"/>
    <property type="match status" value="1"/>
</dbReference>
<reference evidence="3 4" key="1">
    <citation type="submission" date="2018-11" db="EMBL/GenBank/DDBJ databases">
        <title>Genomic Encyclopedia of Type Strains, Phase IV (KMG-IV): sequencing the most valuable type-strain genomes for metagenomic binning, comparative biology and taxonomic classification.</title>
        <authorList>
            <person name="Goeker M."/>
        </authorList>
    </citation>
    <scope>NUCLEOTIDE SEQUENCE [LARGE SCALE GENOMIC DNA]</scope>
    <source>
        <strain evidence="3 4">DSM 100316</strain>
    </source>
</reference>
<comment type="caution">
    <text evidence="3">The sequence shown here is derived from an EMBL/GenBank/DDBJ whole genome shotgun (WGS) entry which is preliminary data.</text>
</comment>
<dbReference type="PANTHER" id="PTHR28008">
    <property type="entry name" value="DOMAIN PROTEIN, PUTATIVE (AFU_ORTHOLOGUE AFUA_3G10980)-RELATED"/>
    <property type="match status" value="1"/>
</dbReference>
<keyword evidence="1" id="KW-1133">Transmembrane helix</keyword>
<evidence type="ECO:0000313" key="4">
    <source>
        <dbReference type="Proteomes" id="UP000275394"/>
    </source>
</evidence>
<keyword evidence="1" id="KW-0472">Membrane</keyword>
<dbReference type="OrthoDB" id="5739642at2"/>
<name>A0A3N2DZJ3_9GAMM</name>
<dbReference type="AlphaFoldDB" id="A0A3N2DZJ3"/>
<dbReference type="Pfam" id="PF04892">
    <property type="entry name" value="VanZ"/>
    <property type="match status" value="1"/>
</dbReference>
<dbReference type="EMBL" id="RKHR01000003">
    <property type="protein sequence ID" value="ROS05062.1"/>
    <property type="molecule type" value="Genomic_DNA"/>
</dbReference>
<accession>A0A3N2DZJ3</accession>
<dbReference type="RefSeq" id="WP_123711005.1">
    <property type="nucleotide sequence ID" value="NZ_RKHR01000003.1"/>
</dbReference>
<feature type="transmembrane region" description="Helical" evidence="1">
    <location>
        <begin position="104"/>
        <end position="123"/>
    </location>
</feature>
<evidence type="ECO:0000313" key="3">
    <source>
        <dbReference type="EMBL" id="ROS05062.1"/>
    </source>
</evidence>
<dbReference type="Proteomes" id="UP000275394">
    <property type="component" value="Unassembled WGS sequence"/>
</dbReference>
<feature type="domain" description="VanZ-like" evidence="2">
    <location>
        <begin position="32"/>
        <end position="119"/>
    </location>
</feature>
<keyword evidence="4" id="KW-1185">Reference proteome</keyword>
<feature type="transmembrane region" description="Helical" evidence="1">
    <location>
        <begin position="48"/>
        <end position="67"/>
    </location>
</feature>
<evidence type="ECO:0000256" key="1">
    <source>
        <dbReference type="SAM" id="Phobius"/>
    </source>
</evidence>
<gene>
    <name evidence="3" type="ORF">EDC56_0584</name>
</gene>
<feature type="transmembrane region" description="Helical" evidence="1">
    <location>
        <begin position="74"/>
        <end position="92"/>
    </location>
</feature>
<evidence type="ECO:0000259" key="2">
    <source>
        <dbReference type="Pfam" id="PF04892"/>
    </source>
</evidence>
<dbReference type="PANTHER" id="PTHR28008:SF1">
    <property type="entry name" value="DOMAIN PROTEIN, PUTATIVE (AFU_ORTHOLOGUE AFUA_3G10980)-RELATED"/>
    <property type="match status" value="1"/>
</dbReference>
<proteinExistence type="predicted"/>
<keyword evidence="1" id="KW-0812">Transmembrane</keyword>
<dbReference type="InterPro" id="IPR006976">
    <property type="entry name" value="VanZ-like"/>
</dbReference>
<feature type="transmembrane region" description="Helical" evidence="1">
    <location>
        <begin position="12"/>
        <end position="28"/>
    </location>
</feature>
<sequence>MMMKVFNVQQRYVLNFYRLCFWLILLFVSQQSLVPQPAQVFENSWDKALHFTAWFGVSVAAYLAYGYHSRGLKVILAVFAYAVLVECGQLWVPGRFFSLLDMLANGLGCLLAVLAIVLLERWVPLPWQQRLSGLQRRKPW</sequence>
<organism evidence="3 4">
    <name type="scientific">Sinobacterium caligoides</name>
    <dbReference type="NCBI Taxonomy" id="933926"/>
    <lineage>
        <taxon>Bacteria</taxon>
        <taxon>Pseudomonadati</taxon>
        <taxon>Pseudomonadota</taxon>
        <taxon>Gammaproteobacteria</taxon>
        <taxon>Cellvibrionales</taxon>
        <taxon>Spongiibacteraceae</taxon>
        <taxon>Sinobacterium</taxon>
    </lineage>
</organism>
<protein>
    <submittedName>
        <fullName evidence="3">VanZ like protein</fullName>
    </submittedName>
</protein>